<keyword evidence="9" id="KW-1185">Reference proteome</keyword>
<comment type="similarity">
    <text evidence="2">Belongs to the CD36 family.</text>
</comment>
<dbReference type="AlphaFoldDB" id="A0A8K0CF63"/>
<keyword evidence="7" id="KW-0325">Glycoprotein</keyword>
<dbReference type="PANTHER" id="PTHR11923:SF93">
    <property type="entry name" value="GH07959P-RELATED"/>
    <property type="match status" value="1"/>
</dbReference>
<evidence type="ECO:0000256" key="7">
    <source>
        <dbReference type="ARBA" id="ARBA00023180"/>
    </source>
</evidence>
<evidence type="ECO:0000313" key="8">
    <source>
        <dbReference type="EMBL" id="KAF2886209.1"/>
    </source>
</evidence>
<organism evidence="8 9">
    <name type="scientific">Ignelater luminosus</name>
    <name type="common">Cucubano</name>
    <name type="synonym">Pyrophorus luminosus</name>
    <dbReference type="NCBI Taxonomy" id="2038154"/>
    <lineage>
        <taxon>Eukaryota</taxon>
        <taxon>Metazoa</taxon>
        <taxon>Ecdysozoa</taxon>
        <taxon>Arthropoda</taxon>
        <taxon>Hexapoda</taxon>
        <taxon>Insecta</taxon>
        <taxon>Pterygota</taxon>
        <taxon>Neoptera</taxon>
        <taxon>Endopterygota</taxon>
        <taxon>Coleoptera</taxon>
        <taxon>Polyphaga</taxon>
        <taxon>Elateriformia</taxon>
        <taxon>Elateroidea</taxon>
        <taxon>Elateridae</taxon>
        <taxon>Agrypninae</taxon>
        <taxon>Pyrophorini</taxon>
        <taxon>Ignelater</taxon>
    </lineage>
</organism>
<dbReference type="Proteomes" id="UP000801492">
    <property type="component" value="Unassembled WGS sequence"/>
</dbReference>
<keyword evidence="4" id="KW-0812">Transmembrane</keyword>
<evidence type="ECO:0000256" key="5">
    <source>
        <dbReference type="ARBA" id="ARBA00022989"/>
    </source>
</evidence>
<keyword evidence="6" id="KW-0472">Membrane</keyword>
<protein>
    <submittedName>
        <fullName evidence="8">Uncharacterized protein</fullName>
    </submittedName>
</protein>
<sequence length="241" mass="27548">MARSVKNITYILKTSINLLIKSFQSTIYTQKSVRELTFEGYRDPILDSVANVGGIQTSKLCGWFYGKNGSVATEEEYYIASTDEKLKYKLFRNARDSGDDLQEILKSQTIQFSFPNTCKPFELNFDVKILSEYKYSLGSTLSHYEKLDLPKCTESFSIYTSLPHFLRANSSYLDAVEGLKPYSKKHETFIILETDSKTVLDCITRVQVNVLLQPFAGIQLYESVPEVMLPVFWVEEILAES</sequence>
<dbReference type="PANTHER" id="PTHR11923">
    <property type="entry name" value="SCAVENGER RECEPTOR CLASS B TYPE-1 SR-B1"/>
    <property type="match status" value="1"/>
</dbReference>
<evidence type="ECO:0000256" key="3">
    <source>
        <dbReference type="ARBA" id="ARBA00022475"/>
    </source>
</evidence>
<evidence type="ECO:0000256" key="1">
    <source>
        <dbReference type="ARBA" id="ARBA00004236"/>
    </source>
</evidence>
<evidence type="ECO:0000256" key="2">
    <source>
        <dbReference type="ARBA" id="ARBA00010532"/>
    </source>
</evidence>
<dbReference type="GO" id="GO:0005044">
    <property type="term" value="F:scavenger receptor activity"/>
    <property type="evidence" value="ECO:0007669"/>
    <property type="project" value="TreeGrafter"/>
</dbReference>
<keyword evidence="3" id="KW-1003">Cell membrane</keyword>
<accession>A0A8K0CF63</accession>
<dbReference type="EMBL" id="VTPC01088371">
    <property type="protein sequence ID" value="KAF2886209.1"/>
    <property type="molecule type" value="Genomic_DNA"/>
</dbReference>
<evidence type="ECO:0000313" key="9">
    <source>
        <dbReference type="Proteomes" id="UP000801492"/>
    </source>
</evidence>
<gene>
    <name evidence="8" type="ORF">ILUMI_19964</name>
</gene>
<evidence type="ECO:0000256" key="6">
    <source>
        <dbReference type="ARBA" id="ARBA00023136"/>
    </source>
</evidence>
<dbReference type="InterPro" id="IPR002159">
    <property type="entry name" value="CD36_fam"/>
</dbReference>
<dbReference type="OrthoDB" id="195015at2759"/>
<reference evidence="8" key="1">
    <citation type="submission" date="2019-08" db="EMBL/GenBank/DDBJ databases">
        <title>The genome of the North American firefly Photinus pyralis.</title>
        <authorList>
            <consortium name="Photinus pyralis genome working group"/>
            <person name="Fallon T.R."/>
            <person name="Sander Lower S.E."/>
            <person name="Weng J.-K."/>
        </authorList>
    </citation>
    <scope>NUCLEOTIDE SEQUENCE</scope>
    <source>
        <strain evidence="8">TRF0915ILg1</strain>
        <tissue evidence="8">Whole body</tissue>
    </source>
</reference>
<comment type="subcellular location">
    <subcellularLocation>
        <location evidence="1">Cell membrane</location>
    </subcellularLocation>
</comment>
<dbReference type="GO" id="GO:0005737">
    <property type="term" value="C:cytoplasm"/>
    <property type="evidence" value="ECO:0007669"/>
    <property type="project" value="TreeGrafter"/>
</dbReference>
<proteinExistence type="inferred from homology"/>
<comment type="caution">
    <text evidence="8">The sequence shown here is derived from an EMBL/GenBank/DDBJ whole genome shotgun (WGS) entry which is preliminary data.</text>
</comment>
<keyword evidence="5" id="KW-1133">Transmembrane helix</keyword>
<dbReference type="Pfam" id="PF01130">
    <property type="entry name" value="CD36"/>
    <property type="match status" value="2"/>
</dbReference>
<name>A0A8K0CF63_IGNLU</name>
<dbReference type="GO" id="GO:0005886">
    <property type="term" value="C:plasma membrane"/>
    <property type="evidence" value="ECO:0007669"/>
    <property type="project" value="UniProtKB-SubCell"/>
</dbReference>
<evidence type="ECO:0000256" key="4">
    <source>
        <dbReference type="ARBA" id="ARBA00022692"/>
    </source>
</evidence>